<evidence type="ECO:0000313" key="7">
    <source>
        <dbReference type="EMBL" id="SDQ29238.1"/>
    </source>
</evidence>
<dbReference type="AlphaFoldDB" id="A0A1H0ZNY4"/>
<dbReference type="PRINTS" id="PR00455">
    <property type="entry name" value="HTHTETR"/>
</dbReference>
<dbReference type="GO" id="GO:0003677">
    <property type="term" value="F:DNA binding"/>
    <property type="evidence" value="ECO:0007669"/>
    <property type="project" value="UniProtKB-UniRule"/>
</dbReference>
<evidence type="ECO:0000256" key="4">
    <source>
        <dbReference type="ARBA" id="ARBA00023163"/>
    </source>
</evidence>
<dbReference type="PANTHER" id="PTHR47506:SF1">
    <property type="entry name" value="HTH-TYPE TRANSCRIPTIONAL REGULATOR YJDC"/>
    <property type="match status" value="1"/>
</dbReference>
<dbReference type="Gene3D" id="1.10.357.10">
    <property type="entry name" value="Tetracycline Repressor, domain 2"/>
    <property type="match status" value="1"/>
</dbReference>
<evidence type="ECO:0000256" key="5">
    <source>
        <dbReference type="PROSITE-ProRule" id="PRU00335"/>
    </source>
</evidence>
<dbReference type="InterPro" id="IPR009057">
    <property type="entry name" value="Homeodomain-like_sf"/>
</dbReference>
<gene>
    <name evidence="7" type="ORF">SAMN04489718_1162</name>
</gene>
<dbReference type="Pfam" id="PF13977">
    <property type="entry name" value="TetR_C_6"/>
    <property type="match status" value="1"/>
</dbReference>
<dbReference type="InterPro" id="IPR036271">
    <property type="entry name" value="Tet_transcr_reg_TetR-rel_C_sf"/>
</dbReference>
<dbReference type="InterPro" id="IPR039538">
    <property type="entry name" value="BetI_C"/>
</dbReference>
<dbReference type="SUPFAM" id="SSF48498">
    <property type="entry name" value="Tetracyclin repressor-like, C-terminal domain"/>
    <property type="match status" value="1"/>
</dbReference>
<sequence length="213" mass="22817">MARTVNQQQHQQRREAVTTAAANLFARNGFAKTTTAAIAREAGISTGSLFYYFPDKPAIFRAIFEQDIATSRALLDEHAETEDPVASLLAVVSALATPARDERAHGLLVELLRQVGNDPQLGEVVATNDAIVRDGLAALLRQAATEQRADPDLDAEQAAGWIQTIIDATYLHGGDSSAADPLPMLRLIVTRFLGIDAAPATTTEDDPNAEASR</sequence>
<dbReference type="PROSITE" id="PS50977">
    <property type="entry name" value="HTH_TETR_2"/>
    <property type="match status" value="1"/>
</dbReference>
<organism evidence="7 8">
    <name type="scientific">Actinopolyspora saharensis</name>
    <dbReference type="NCBI Taxonomy" id="995062"/>
    <lineage>
        <taxon>Bacteria</taxon>
        <taxon>Bacillati</taxon>
        <taxon>Actinomycetota</taxon>
        <taxon>Actinomycetes</taxon>
        <taxon>Actinopolysporales</taxon>
        <taxon>Actinopolysporaceae</taxon>
        <taxon>Actinopolyspora</taxon>
    </lineage>
</organism>
<accession>A0A1H0ZNY4</accession>
<dbReference type="SUPFAM" id="SSF46689">
    <property type="entry name" value="Homeodomain-like"/>
    <property type="match status" value="1"/>
</dbReference>
<dbReference type="InterPro" id="IPR001647">
    <property type="entry name" value="HTH_TetR"/>
</dbReference>
<evidence type="ECO:0000256" key="3">
    <source>
        <dbReference type="ARBA" id="ARBA00023125"/>
    </source>
</evidence>
<keyword evidence="2" id="KW-0805">Transcription regulation</keyword>
<dbReference type="EMBL" id="FNKO01000001">
    <property type="protein sequence ID" value="SDQ29238.1"/>
    <property type="molecule type" value="Genomic_DNA"/>
</dbReference>
<dbReference type="InterPro" id="IPR023772">
    <property type="entry name" value="DNA-bd_HTH_TetR-type_CS"/>
</dbReference>
<proteinExistence type="predicted"/>
<keyword evidence="1" id="KW-0678">Repressor</keyword>
<dbReference type="PROSITE" id="PS01081">
    <property type="entry name" value="HTH_TETR_1"/>
    <property type="match status" value="1"/>
</dbReference>
<keyword evidence="8" id="KW-1185">Reference proteome</keyword>
<dbReference type="Proteomes" id="UP000199301">
    <property type="component" value="Unassembled WGS sequence"/>
</dbReference>
<protein>
    <submittedName>
        <fullName evidence="7">DNA-binding transcriptional regulator, AcrR family</fullName>
    </submittedName>
</protein>
<dbReference type="STRING" id="995062.SAMN04489718_1162"/>
<evidence type="ECO:0000313" key="8">
    <source>
        <dbReference type="Proteomes" id="UP000199301"/>
    </source>
</evidence>
<keyword evidence="4" id="KW-0804">Transcription</keyword>
<name>A0A1H0ZNY4_9ACTN</name>
<feature type="domain" description="HTH tetR-type" evidence="6">
    <location>
        <begin position="11"/>
        <end position="71"/>
    </location>
</feature>
<reference evidence="8" key="1">
    <citation type="submission" date="2016-10" db="EMBL/GenBank/DDBJ databases">
        <authorList>
            <person name="Varghese N."/>
            <person name="Submissions S."/>
        </authorList>
    </citation>
    <scope>NUCLEOTIDE SEQUENCE [LARGE SCALE GENOMIC DNA]</scope>
    <source>
        <strain evidence="8">DSM 45459</strain>
    </source>
</reference>
<feature type="DNA-binding region" description="H-T-H motif" evidence="5">
    <location>
        <begin position="34"/>
        <end position="53"/>
    </location>
</feature>
<evidence type="ECO:0000256" key="1">
    <source>
        <dbReference type="ARBA" id="ARBA00022491"/>
    </source>
</evidence>
<dbReference type="PANTHER" id="PTHR47506">
    <property type="entry name" value="TRANSCRIPTIONAL REGULATORY PROTEIN"/>
    <property type="match status" value="1"/>
</dbReference>
<keyword evidence="3 5" id="KW-0238">DNA-binding</keyword>
<evidence type="ECO:0000256" key="2">
    <source>
        <dbReference type="ARBA" id="ARBA00023015"/>
    </source>
</evidence>
<dbReference type="RefSeq" id="WP_245695630.1">
    <property type="nucleotide sequence ID" value="NZ_FNKO01000001.1"/>
</dbReference>
<dbReference type="Pfam" id="PF00440">
    <property type="entry name" value="TetR_N"/>
    <property type="match status" value="1"/>
</dbReference>
<evidence type="ECO:0000259" key="6">
    <source>
        <dbReference type="PROSITE" id="PS50977"/>
    </source>
</evidence>